<dbReference type="Gene3D" id="3.40.630.30">
    <property type="match status" value="1"/>
</dbReference>
<dbReference type="SUPFAM" id="SSF55729">
    <property type="entry name" value="Acyl-CoA N-acyltransferases (Nat)"/>
    <property type="match status" value="1"/>
</dbReference>
<dbReference type="Pfam" id="PF00583">
    <property type="entry name" value="Acetyltransf_1"/>
    <property type="match status" value="1"/>
</dbReference>
<dbReference type="EMBL" id="SLUN01000001">
    <property type="protein sequence ID" value="TCL76948.1"/>
    <property type="molecule type" value="Genomic_DNA"/>
</dbReference>
<dbReference type="AlphaFoldDB" id="A0A4R1SBS5"/>
<dbReference type="GO" id="GO:0016747">
    <property type="term" value="F:acyltransferase activity, transferring groups other than amino-acyl groups"/>
    <property type="evidence" value="ECO:0007669"/>
    <property type="project" value="InterPro"/>
</dbReference>
<organism evidence="2 3">
    <name type="scientific">Hydrogenispora ethanolica</name>
    <dbReference type="NCBI Taxonomy" id="1082276"/>
    <lineage>
        <taxon>Bacteria</taxon>
        <taxon>Bacillati</taxon>
        <taxon>Bacillota</taxon>
        <taxon>Hydrogenispora</taxon>
    </lineage>
</organism>
<name>A0A4R1SBS5_HYDET</name>
<dbReference type="CDD" id="cd04301">
    <property type="entry name" value="NAT_SF"/>
    <property type="match status" value="1"/>
</dbReference>
<evidence type="ECO:0000313" key="3">
    <source>
        <dbReference type="Proteomes" id="UP000295008"/>
    </source>
</evidence>
<dbReference type="InterPro" id="IPR016181">
    <property type="entry name" value="Acyl_CoA_acyltransferase"/>
</dbReference>
<sequence length="251" mass="28199">MTDFITLNAENIATEHICCALSDPKGRCGSAAKKDWLRERFPEGLVFRKAAVRGKVFIEYLPAEKAWFPVEAEGFTFINCLWVAGSYQGQGYGRKLLEECVAASRAKGKRGVVAVSSAKKRPFLSDKRFLEKHGFTVCDRAEPYFELLCLKFDAGSPEPRFRENARSLTVPQAEGLALYYSHQCPFTADYSGIVARQAQALGVPVYLKRYESCDEAQQAPCPASTFSLFYRGRFVTHEIPTEKKLRTLLNL</sequence>
<dbReference type="RefSeq" id="WP_132012337.1">
    <property type="nucleotide sequence ID" value="NZ_SLUN01000001.1"/>
</dbReference>
<dbReference type="InterPro" id="IPR000182">
    <property type="entry name" value="GNAT_dom"/>
</dbReference>
<reference evidence="2 3" key="1">
    <citation type="submission" date="2019-03" db="EMBL/GenBank/DDBJ databases">
        <title>Genomic Encyclopedia of Type Strains, Phase IV (KMG-IV): sequencing the most valuable type-strain genomes for metagenomic binning, comparative biology and taxonomic classification.</title>
        <authorList>
            <person name="Goeker M."/>
        </authorList>
    </citation>
    <scope>NUCLEOTIDE SEQUENCE [LARGE SCALE GENOMIC DNA]</scope>
    <source>
        <strain evidence="2 3">LX-B</strain>
    </source>
</reference>
<dbReference type="InterPro" id="IPR025685">
    <property type="entry name" value="YoaP-like_dom"/>
</dbReference>
<keyword evidence="2" id="KW-0808">Transferase</keyword>
<gene>
    <name evidence="2" type="ORF">EDC14_1001233</name>
</gene>
<accession>A0A4R1SBS5</accession>
<feature type="domain" description="N-acetyltransferase" evidence="1">
    <location>
        <begin position="5"/>
        <end position="153"/>
    </location>
</feature>
<evidence type="ECO:0000313" key="2">
    <source>
        <dbReference type="EMBL" id="TCL76948.1"/>
    </source>
</evidence>
<dbReference type="PROSITE" id="PS51186">
    <property type="entry name" value="GNAT"/>
    <property type="match status" value="1"/>
</dbReference>
<keyword evidence="3" id="KW-1185">Reference proteome</keyword>
<protein>
    <submittedName>
        <fullName evidence="2">Acetyltransferase (GNAT) family protein</fullName>
    </submittedName>
</protein>
<evidence type="ECO:0000259" key="1">
    <source>
        <dbReference type="PROSITE" id="PS51186"/>
    </source>
</evidence>
<proteinExistence type="predicted"/>
<dbReference type="Proteomes" id="UP000295008">
    <property type="component" value="Unassembled WGS sequence"/>
</dbReference>
<dbReference type="OrthoDB" id="3172674at2"/>
<comment type="caution">
    <text evidence="2">The sequence shown here is derived from an EMBL/GenBank/DDBJ whole genome shotgun (WGS) entry which is preliminary data.</text>
</comment>
<dbReference type="Pfam" id="PF14268">
    <property type="entry name" value="YoaP"/>
    <property type="match status" value="1"/>
</dbReference>